<dbReference type="SUPFAM" id="SSF50475">
    <property type="entry name" value="FMN-binding split barrel"/>
    <property type="match status" value="1"/>
</dbReference>
<dbReference type="EMBL" id="FAXA01000477">
    <property type="protein sequence ID" value="CUV05978.1"/>
    <property type="molecule type" value="Genomic_DNA"/>
</dbReference>
<dbReference type="PANTHER" id="PTHR34071:SF2">
    <property type="entry name" value="FLAVIN-NUCLEOTIDE-BINDING PROTEIN"/>
    <property type="match status" value="1"/>
</dbReference>
<dbReference type="InterPro" id="IPR012349">
    <property type="entry name" value="Split_barrel_FMN-bd"/>
</dbReference>
<reference evidence="1" key="1">
    <citation type="submission" date="2015-10" db="EMBL/GenBank/DDBJ databases">
        <authorList>
            <person name="Gilbert D.G."/>
        </authorList>
    </citation>
    <scope>NUCLEOTIDE SEQUENCE</scope>
</reference>
<protein>
    <submittedName>
        <fullName evidence="1">Pyridoxamine 5'-phosphate oxidase</fullName>
        <ecNumber evidence="1">1.4.3.5</ecNumber>
    </submittedName>
</protein>
<dbReference type="Pfam" id="PF12900">
    <property type="entry name" value="Pyridox_ox_2"/>
    <property type="match status" value="1"/>
</dbReference>
<name>A0A170QBN7_9ZZZZ</name>
<dbReference type="AlphaFoldDB" id="A0A170QBN7"/>
<accession>A0A170QBN7</accession>
<dbReference type="InterPro" id="IPR024747">
    <property type="entry name" value="Pyridox_Oxase-rel"/>
</dbReference>
<dbReference type="GO" id="GO:0004733">
    <property type="term" value="F:pyridoxamine phosphate oxidase activity"/>
    <property type="evidence" value="ECO:0007669"/>
    <property type="project" value="UniProtKB-EC"/>
</dbReference>
<dbReference type="PANTHER" id="PTHR34071">
    <property type="entry name" value="5-NITROIMIDAZOLE ANTIBIOTICS RESISTANCE PROTEIN, NIMA-FAMILY-RELATED PROTEIN-RELATED"/>
    <property type="match status" value="1"/>
</dbReference>
<evidence type="ECO:0000313" key="1">
    <source>
        <dbReference type="EMBL" id="CUV05978.1"/>
    </source>
</evidence>
<proteinExistence type="predicted"/>
<dbReference type="Gene3D" id="2.30.110.10">
    <property type="entry name" value="Electron Transport, Fmn-binding Protein, Chain A"/>
    <property type="match status" value="1"/>
</dbReference>
<keyword evidence="1" id="KW-0560">Oxidoreductase</keyword>
<organism evidence="1">
    <name type="scientific">hydrothermal vent metagenome</name>
    <dbReference type="NCBI Taxonomy" id="652676"/>
    <lineage>
        <taxon>unclassified sequences</taxon>
        <taxon>metagenomes</taxon>
        <taxon>ecological metagenomes</taxon>
    </lineage>
</organism>
<gene>
    <name evidence="1" type="ORF">MGWOODY_Clf91</name>
</gene>
<dbReference type="EC" id="1.4.3.5" evidence="1"/>
<sequence length="217" mass="24532">MAVGQLKKTKRTNLVRNPKRADYDRDAVNQIIDATSLCHVSYIIDGRPYVTPTLQWREGDTIYWHGSSASRFLRQIMGKDVCIAITHFDGFVLARSAFHHSINYRSVMLFGEATKIEDDQKNELLHSFVDQLIPGRWENLRPMTNQEAKATTVFSMPIDEGSAKIRSGPPVDDDEDYSLPIWAGVLPVSQILHDPVSDPKNLDGLEVPAHIRDYKLG</sequence>